<dbReference type="Proteomes" id="UP000032552">
    <property type="component" value="Unassembled WGS sequence"/>
</dbReference>
<protein>
    <submittedName>
        <fullName evidence="1">Uncharacterized protein</fullName>
    </submittedName>
</protein>
<name>A0A0C9NZA5_LACPA</name>
<dbReference type="EMBL" id="BAYM01000153">
    <property type="protein sequence ID" value="GAN37390.1"/>
    <property type="molecule type" value="Genomic_DNA"/>
</dbReference>
<proteinExistence type="predicted"/>
<evidence type="ECO:0000313" key="2">
    <source>
        <dbReference type="Proteomes" id="UP000032552"/>
    </source>
</evidence>
<dbReference type="AlphaFoldDB" id="A0A0C9NZA5"/>
<evidence type="ECO:0000313" key="1">
    <source>
        <dbReference type="EMBL" id="GAN37390.1"/>
    </source>
</evidence>
<organism evidence="1 2">
    <name type="scientific">Lacticaseibacillus paracasei NRIC 0644</name>
    <dbReference type="NCBI Taxonomy" id="1435038"/>
    <lineage>
        <taxon>Bacteria</taxon>
        <taxon>Bacillati</taxon>
        <taxon>Bacillota</taxon>
        <taxon>Bacilli</taxon>
        <taxon>Lactobacillales</taxon>
        <taxon>Lactobacillaceae</taxon>
        <taxon>Lacticaseibacillus</taxon>
    </lineage>
</organism>
<sequence>MPIFGKLKVDRPIVSNKACLKSHAGGVYRAIMALEHDDSQVANEKKWVEREWQIIYKGL</sequence>
<comment type="caution">
    <text evidence="1">The sequence shown here is derived from an EMBL/GenBank/DDBJ whole genome shotgun (WGS) entry which is preliminary data.</text>
</comment>
<accession>A0A0C9NZA5</accession>
<reference evidence="2" key="1">
    <citation type="submission" date="2014-05" db="EMBL/GenBank/DDBJ databases">
        <title>Whole genome sequencing of Lactobacillus casei NRIC0644.</title>
        <authorList>
            <person name="Atarashi H."/>
            <person name="Yoshida Y."/>
            <person name="Fujimura S."/>
            <person name="Tanaka N."/>
            <person name="Shiwa Y."/>
            <person name="Yoshikawa H."/>
            <person name="Okada S."/>
            <person name="Nakagawa J."/>
        </authorList>
    </citation>
    <scope>NUCLEOTIDE SEQUENCE [LARGE SCALE GENOMIC DNA]</scope>
    <source>
        <strain evidence="2">NRIC0644</strain>
    </source>
</reference>
<gene>
    <name evidence="1" type="ORF">LC0644_1979</name>
</gene>